<evidence type="ECO:0000313" key="2">
    <source>
        <dbReference type="EMBL" id="MCD9098454.1"/>
    </source>
</evidence>
<feature type="transmembrane region" description="Helical" evidence="1">
    <location>
        <begin position="168"/>
        <end position="187"/>
    </location>
</feature>
<dbReference type="Proteomes" id="UP001430360">
    <property type="component" value="Unassembled WGS sequence"/>
</dbReference>
<feature type="transmembrane region" description="Helical" evidence="1">
    <location>
        <begin position="46"/>
        <end position="65"/>
    </location>
</feature>
<feature type="transmembrane region" description="Helical" evidence="1">
    <location>
        <begin position="21"/>
        <end position="40"/>
    </location>
</feature>
<evidence type="ECO:0000256" key="1">
    <source>
        <dbReference type="SAM" id="Phobius"/>
    </source>
</evidence>
<feature type="transmembrane region" description="Helical" evidence="1">
    <location>
        <begin position="111"/>
        <end position="130"/>
    </location>
</feature>
<accession>A0ABS8UGR3</accession>
<organism evidence="2 3">
    <name type="scientific">Luteimonas fraxinea</name>
    <dbReference type="NCBI Taxonomy" id="2901869"/>
    <lineage>
        <taxon>Bacteria</taxon>
        <taxon>Pseudomonadati</taxon>
        <taxon>Pseudomonadota</taxon>
        <taxon>Gammaproteobacteria</taxon>
        <taxon>Lysobacterales</taxon>
        <taxon>Lysobacteraceae</taxon>
        <taxon>Luteimonas</taxon>
    </lineage>
</organism>
<sequence>MDTRHALPSAGSEPRQSRWTSIWMSIGPAMFFVGFGMLFVSKDPGVRIWTLGPVLLLLVCIAWLASRSVKSSTDGAGPSPGEMDAWSAAQLYLVTVIFLQMIAFGRFGAGWLSYLLLFLYGGIVLIMPVFRNRKLAQRAADLGLAEDERDTAMQAAACRWSKRAMESLIVLGAAAYAFQVEGIGSPLDVRATVAAIFSFLFIANAIGQWRAAMLYWRDRR</sequence>
<proteinExistence type="predicted"/>
<protein>
    <recommendedName>
        <fullName evidence="4">DUF3159 domain-containing protein</fullName>
    </recommendedName>
</protein>
<keyword evidence="1" id="KW-1133">Transmembrane helix</keyword>
<comment type="caution">
    <text evidence="2">The sequence shown here is derived from an EMBL/GenBank/DDBJ whole genome shotgun (WGS) entry which is preliminary data.</text>
</comment>
<gene>
    <name evidence="2" type="ORF">LTT95_16070</name>
</gene>
<evidence type="ECO:0008006" key="4">
    <source>
        <dbReference type="Google" id="ProtNLM"/>
    </source>
</evidence>
<evidence type="ECO:0000313" key="3">
    <source>
        <dbReference type="Proteomes" id="UP001430360"/>
    </source>
</evidence>
<keyword evidence="1" id="KW-0472">Membrane</keyword>
<dbReference type="RefSeq" id="WP_232137757.1">
    <property type="nucleotide sequence ID" value="NZ_CP089507.1"/>
</dbReference>
<reference evidence="2" key="2">
    <citation type="journal article" date="2022" name="Syst. Appl. Microbiol.">
        <title>Physiological and genomic characterisation of Luteimonas fraxinea sp. nov., a bacterial species associated with trees tolerant to ash dieback.</title>
        <authorList>
            <person name="Ulrich K."/>
            <person name="Becker R."/>
            <person name="Behrendt U."/>
            <person name="Kube M."/>
            <person name="Schneck V."/>
            <person name="Ulrich A."/>
        </authorList>
    </citation>
    <scope>NUCLEOTIDE SEQUENCE</scope>
    <source>
        <strain evidence="2">A1P009</strain>
    </source>
</reference>
<name>A0ABS8UGR3_9GAMM</name>
<reference evidence="2" key="1">
    <citation type="submission" date="2021-12" db="EMBL/GenBank/DDBJ databases">
        <authorList>
            <person name="Ulrich A."/>
        </authorList>
    </citation>
    <scope>NUCLEOTIDE SEQUENCE</scope>
    <source>
        <strain evidence="2">A1P009</strain>
    </source>
</reference>
<feature type="transmembrane region" description="Helical" evidence="1">
    <location>
        <begin position="85"/>
        <end position="105"/>
    </location>
</feature>
<keyword evidence="3" id="KW-1185">Reference proteome</keyword>
<keyword evidence="1" id="KW-0812">Transmembrane</keyword>
<feature type="transmembrane region" description="Helical" evidence="1">
    <location>
        <begin position="193"/>
        <end position="216"/>
    </location>
</feature>
<dbReference type="EMBL" id="JAJQKU010000006">
    <property type="protein sequence ID" value="MCD9098454.1"/>
    <property type="molecule type" value="Genomic_DNA"/>
</dbReference>